<proteinExistence type="predicted"/>
<reference evidence="1" key="1">
    <citation type="submission" date="2023-11" db="EMBL/GenBank/DDBJ databases">
        <title>Gracilibacillus pellucida a moderately halophilic bacterium isolated from saline soil in Xinjiang province.</title>
        <authorList>
            <person name="Zhang Z."/>
            <person name="Tan F."/>
            <person name="Wang Y."/>
            <person name="Xia M."/>
        </authorList>
    </citation>
    <scope>NUCLEOTIDE SEQUENCE</scope>
    <source>
        <strain evidence="1">S3-1-1</strain>
    </source>
</reference>
<dbReference type="EMBL" id="JAWZSR010000001">
    <property type="protein sequence ID" value="MDX8044593.1"/>
    <property type="molecule type" value="Genomic_DNA"/>
</dbReference>
<keyword evidence="2" id="KW-1185">Reference proteome</keyword>
<evidence type="ECO:0000313" key="1">
    <source>
        <dbReference type="EMBL" id="MDX8044593.1"/>
    </source>
</evidence>
<protein>
    <submittedName>
        <fullName evidence="1">ComF family protein</fullName>
    </submittedName>
</protein>
<evidence type="ECO:0000313" key="2">
    <source>
        <dbReference type="Proteomes" id="UP001277972"/>
    </source>
</evidence>
<sequence>MSKCLKCQAEIEQQVTWSTFLLPPEPANLCDDCESQLSVIQAPICRRCGKPHTEGELCGDCKGWKDDDIHCEVLACNRSLFTYSAFIQAIIAQWKYRGDYQLKEIFFPFIKSSLQSFYPLKELTIVPIPLSEERLYERGFNQALAIAEIVAENYHIPIEQVLSRKENHGEKQSKKSRNQRLAAKNPFFLSKTLETNVLIVDDIYTTGMTIHHAARLLKEAGCPSVYSFTLVR</sequence>
<comment type="caution">
    <text evidence="1">The sequence shown here is derived from an EMBL/GenBank/DDBJ whole genome shotgun (WGS) entry which is preliminary data.</text>
</comment>
<organism evidence="1 2">
    <name type="scientific">Gracilibacillus pellucidus</name>
    <dbReference type="NCBI Taxonomy" id="3095368"/>
    <lineage>
        <taxon>Bacteria</taxon>
        <taxon>Bacillati</taxon>
        <taxon>Bacillota</taxon>
        <taxon>Bacilli</taxon>
        <taxon>Bacillales</taxon>
        <taxon>Bacillaceae</taxon>
        <taxon>Gracilibacillus</taxon>
    </lineage>
</organism>
<gene>
    <name evidence="1" type="ORF">SH601_01210</name>
</gene>
<dbReference type="Proteomes" id="UP001277972">
    <property type="component" value="Unassembled WGS sequence"/>
</dbReference>
<name>A0ACC6M0W8_9BACI</name>
<accession>A0ACC6M0W8</accession>